<gene>
    <name evidence="3" type="ORF">AX774_g4599</name>
</gene>
<evidence type="ECO:0000313" key="3">
    <source>
        <dbReference type="EMBL" id="OMH81942.1"/>
    </source>
</evidence>
<dbReference type="InterPro" id="IPR051487">
    <property type="entry name" value="Ser/Thr_Proteases_Immune/Dev"/>
</dbReference>
<reference evidence="4" key="1">
    <citation type="submission" date="2017-01" db="EMBL/GenBank/DDBJ databases">
        <authorList>
            <person name="Wang Y."/>
            <person name="White M."/>
            <person name="Kvist S."/>
            <person name="Moncalvo J.-M."/>
        </authorList>
    </citation>
    <scope>NUCLEOTIDE SEQUENCE [LARGE SCALE GENOMIC DNA]</scope>
    <source>
        <strain evidence="4">COL-18-3</strain>
    </source>
</reference>
<protein>
    <submittedName>
        <fullName evidence="3">Ovochymase-2</fullName>
    </submittedName>
</protein>
<dbReference type="PANTHER" id="PTHR24256">
    <property type="entry name" value="TRYPTASE-RELATED"/>
    <property type="match status" value="1"/>
</dbReference>
<organism evidence="3 4">
    <name type="scientific">Zancudomyces culisetae</name>
    <name type="common">Gut fungus</name>
    <name type="synonym">Smittium culisetae</name>
    <dbReference type="NCBI Taxonomy" id="1213189"/>
    <lineage>
        <taxon>Eukaryota</taxon>
        <taxon>Fungi</taxon>
        <taxon>Fungi incertae sedis</taxon>
        <taxon>Zoopagomycota</taxon>
        <taxon>Kickxellomycotina</taxon>
        <taxon>Harpellomycetes</taxon>
        <taxon>Harpellales</taxon>
        <taxon>Legeriomycetaceae</taxon>
        <taxon>Zancudomyces</taxon>
    </lineage>
</organism>
<dbReference type="PRINTS" id="PR00722">
    <property type="entry name" value="CHYMOTRYPSIN"/>
</dbReference>
<dbReference type="OrthoDB" id="10012881at2759"/>
<dbReference type="InterPro" id="IPR001254">
    <property type="entry name" value="Trypsin_dom"/>
</dbReference>
<dbReference type="GO" id="GO:0006508">
    <property type="term" value="P:proteolysis"/>
    <property type="evidence" value="ECO:0007669"/>
    <property type="project" value="InterPro"/>
</dbReference>
<keyword evidence="4" id="KW-1185">Reference proteome</keyword>
<dbReference type="SMART" id="SM00020">
    <property type="entry name" value="Tryp_SPc"/>
    <property type="match status" value="1"/>
</dbReference>
<dbReference type="InterPro" id="IPR043504">
    <property type="entry name" value="Peptidase_S1_PA_chymotrypsin"/>
</dbReference>
<dbReference type="Gene3D" id="2.40.10.10">
    <property type="entry name" value="Trypsin-like serine proteases"/>
    <property type="match status" value="1"/>
</dbReference>
<evidence type="ECO:0000256" key="1">
    <source>
        <dbReference type="ARBA" id="ARBA00023157"/>
    </source>
</evidence>
<name>A0A1R1PM40_ZANCU</name>
<comment type="caution">
    <text evidence="3">The sequence shown here is derived from an EMBL/GenBank/DDBJ whole genome shotgun (WGS) entry which is preliminary data.</text>
</comment>
<dbReference type="Pfam" id="PF00089">
    <property type="entry name" value="Trypsin"/>
    <property type="match status" value="1"/>
</dbReference>
<feature type="domain" description="Peptidase S1" evidence="2">
    <location>
        <begin position="45"/>
        <end position="314"/>
    </location>
</feature>
<dbReference type="Proteomes" id="UP000188320">
    <property type="component" value="Unassembled WGS sequence"/>
</dbReference>
<dbReference type="EMBL" id="LSSK01000778">
    <property type="protein sequence ID" value="OMH81942.1"/>
    <property type="molecule type" value="Genomic_DNA"/>
</dbReference>
<dbReference type="InterPro" id="IPR001314">
    <property type="entry name" value="Peptidase_S1A"/>
</dbReference>
<dbReference type="GO" id="GO:0004252">
    <property type="term" value="F:serine-type endopeptidase activity"/>
    <property type="evidence" value="ECO:0007669"/>
    <property type="project" value="InterPro"/>
</dbReference>
<sequence length="327" mass="37290">MYNFKHKISAINAHTISILLVILCLMSQCGSHLAFNSKRTLRKRVYNGEEISHDEVPFLTKILVKKVIGAEIHKFLIGGVLISDKYVLTSAHGVRNKNVWVTDPNDLEVRIESSTAKSEVKLKVKRVVTHPKYRLDLDPTDIYNRGNDITILEIEKDARVSQVVTDGRVLVNKLNICNTRLKEPKIVTAVGWGRSQSEKGLYNYRLLKKVVIHLDTVRNIVKKIKKKVSFSNLLFYSLARDNRRCGKGDSGGPMYIDTPSERCLLGLVEGSMSFELDFDEPEYTESLLSSDGKYHVDTFTKIRSHMGWISSVTGLEDTYFYRDARYK</sequence>
<dbReference type="AlphaFoldDB" id="A0A1R1PM40"/>
<dbReference type="PROSITE" id="PS50240">
    <property type="entry name" value="TRYPSIN_DOM"/>
    <property type="match status" value="1"/>
</dbReference>
<accession>A0A1R1PM40</accession>
<dbReference type="SUPFAM" id="SSF50494">
    <property type="entry name" value="Trypsin-like serine proteases"/>
    <property type="match status" value="1"/>
</dbReference>
<keyword evidence="1" id="KW-1015">Disulfide bond</keyword>
<evidence type="ECO:0000259" key="2">
    <source>
        <dbReference type="PROSITE" id="PS50240"/>
    </source>
</evidence>
<dbReference type="InterPro" id="IPR009003">
    <property type="entry name" value="Peptidase_S1_PA"/>
</dbReference>
<evidence type="ECO:0000313" key="4">
    <source>
        <dbReference type="Proteomes" id="UP000188320"/>
    </source>
</evidence>
<proteinExistence type="predicted"/>